<feature type="transmembrane region" description="Helical" evidence="1">
    <location>
        <begin position="364"/>
        <end position="379"/>
    </location>
</feature>
<dbReference type="InterPro" id="IPR011624">
    <property type="entry name" value="Metal-dep_PHydrolase_7TM_extra"/>
</dbReference>
<dbReference type="InterPro" id="IPR006674">
    <property type="entry name" value="HD_domain"/>
</dbReference>
<feature type="transmembrane region" description="Helical" evidence="1">
    <location>
        <begin position="262"/>
        <end position="285"/>
    </location>
</feature>
<feature type="transmembrane region" description="Helical" evidence="1">
    <location>
        <begin position="391"/>
        <end position="409"/>
    </location>
</feature>
<dbReference type="OrthoDB" id="9806952at2"/>
<gene>
    <name evidence="3" type="ORF">DW060_12675</name>
</gene>
<dbReference type="SMART" id="SM00471">
    <property type="entry name" value="HDc"/>
    <property type="match status" value="1"/>
</dbReference>
<evidence type="ECO:0000256" key="1">
    <source>
        <dbReference type="SAM" id="Phobius"/>
    </source>
</evidence>
<dbReference type="InterPro" id="IPR052722">
    <property type="entry name" value="PgpH_phosphodiesterase"/>
</dbReference>
<feature type="domain" description="HD" evidence="2">
    <location>
        <begin position="475"/>
        <end position="618"/>
    </location>
</feature>
<evidence type="ECO:0000313" key="3">
    <source>
        <dbReference type="EMBL" id="RHK47045.1"/>
    </source>
</evidence>
<feature type="transmembrane region" description="Helical" evidence="1">
    <location>
        <begin position="421"/>
        <end position="442"/>
    </location>
</feature>
<evidence type="ECO:0000259" key="2">
    <source>
        <dbReference type="PROSITE" id="PS51831"/>
    </source>
</evidence>
<accession>A0A415GDZ2</accession>
<keyword evidence="1" id="KW-0472">Membrane</keyword>
<comment type="caution">
    <text evidence="3">The sequence shown here is derived from an EMBL/GenBank/DDBJ whole genome shotgun (WGS) entry which is preliminary data.</text>
</comment>
<keyword evidence="1" id="KW-0812">Transmembrane</keyword>
<dbReference type="EMBL" id="QRNO01000100">
    <property type="protein sequence ID" value="RHK47045.1"/>
    <property type="molecule type" value="Genomic_DNA"/>
</dbReference>
<evidence type="ECO:0000313" key="4">
    <source>
        <dbReference type="Proteomes" id="UP000286598"/>
    </source>
</evidence>
<organism evidence="3 4">
    <name type="scientific">Leyella stercorea</name>
    <dbReference type="NCBI Taxonomy" id="363265"/>
    <lineage>
        <taxon>Bacteria</taxon>
        <taxon>Pseudomonadati</taxon>
        <taxon>Bacteroidota</taxon>
        <taxon>Bacteroidia</taxon>
        <taxon>Bacteroidales</taxon>
        <taxon>Prevotellaceae</taxon>
        <taxon>Leyella</taxon>
    </lineage>
</organism>
<dbReference type="PROSITE" id="PS51831">
    <property type="entry name" value="HD"/>
    <property type="match status" value="1"/>
</dbReference>
<dbReference type="PANTHER" id="PTHR36442">
    <property type="entry name" value="CYCLIC-DI-AMP PHOSPHODIESTERASE PGPH"/>
    <property type="match status" value="1"/>
</dbReference>
<dbReference type="Pfam" id="PF01966">
    <property type="entry name" value="HD"/>
    <property type="match status" value="1"/>
</dbReference>
<feature type="transmembrane region" description="Helical" evidence="1">
    <location>
        <begin position="342"/>
        <end position="358"/>
    </location>
</feature>
<dbReference type="InterPro" id="IPR003607">
    <property type="entry name" value="HD/PDEase_dom"/>
</dbReference>
<dbReference type="InterPro" id="IPR011621">
    <property type="entry name" value="Metal-dep_PHydrolase_7TM_intra"/>
</dbReference>
<dbReference type="PANTHER" id="PTHR36442:SF1">
    <property type="entry name" value="CYCLIC-DI-AMP PHOSPHODIESTERASE PGPH"/>
    <property type="match status" value="1"/>
</dbReference>
<keyword evidence="4" id="KW-1185">Reference proteome</keyword>
<dbReference type="Proteomes" id="UP000286598">
    <property type="component" value="Unassembled WGS sequence"/>
</dbReference>
<dbReference type="InterPro" id="IPR006675">
    <property type="entry name" value="HDIG_dom"/>
</dbReference>
<dbReference type="NCBIfam" id="TIGR00277">
    <property type="entry name" value="HDIG"/>
    <property type="match status" value="1"/>
</dbReference>
<dbReference type="Pfam" id="PF07698">
    <property type="entry name" value="7TM-7TMR_HD"/>
    <property type="match status" value="1"/>
</dbReference>
<proteinExistence type="predicted"/>
<dbReference type="AlphaFoldDB" id="A0A415GDZ2"/>
<keyword evidence="1" id="KW-1133">Transmembrane helix</keyword>
<protein>
    <submittedName>
        <fullName evidence="3">HDIG domain-containing protein</fullName>
    </submittedName>
</protein>
<reference evidence="3 4" key="1">
    <citation type="submission" date="2018-08" db="EMBL/GenBank/DDBJ databases">
        <title>A genome reference for cultivated species of the human gut microbiota.</title>
        <authorList>
            <person name="Zou Y."/>
            <person name="Xue W."/>
            <person name="Luo G."/>
        </authorList>
    </citation>
    <scope>NUCLEOTIDE SEQUENCE [LARGE SCALE GENOMIC DNA]</scope>
    <source>
        <strain evidence="3 4">AF42-9</strain>
    </source>
</reference>
<dbReference type="SUPFAM" id="SSF109604">
    <property type="entry name" value="HD-domain/PDEase-like"/>
    <property type="match status" value="1"/>
</dbReference>
<feature type="transmembrane region" description="Helical" evidence="1">
    <location>
        <begin position="297"/>
        <end position="314"/>
    </location>
</feature>
<dbReference type="CDD" id="cd00077">
    <property type="entry name" value="HDc"/>
    <property type="match status" value="1"/>
</dbReference>
<name>A0A415GDZ2_9BACT</name>
<dbReference type="Gene3D" id="1.10.3210.10">
    <property type="entry name" value="Hypothetical protein af1432"/>
    <property type="match status" value="1"/>
</dbReference>
<sequence>MNRYNQWKKFSWRSLLVRVLLVVVTVALIVWALPHNERQRYKYDVGKPWMYGSFIAKFDFPVYKTDATIKAQEDSLLETFQPYYNYDKTVEAKMVKRFVDDYRNGIPGLPPVYVKVISNRLHMLYQRGIMDTPAYNEIYRDSTTEVRIVSGNKAQSIRLSEFYSTLSAYEQLFTDDVIAQQRPLLQRCNLNNYIEPNLVYDKSRSETERNDLLSSIPPASGMVMSGQKVIDRGDIVDEYTFRVLNSFEREMQRRSASQSEQMVMLIGQIVFVAILVTLFTIYLGLFRRDYFGKPRSIAMLYTLVTLFPVLVSLMVSHNFLSVYILPLAMAPMFVRVFMDSRTAFVCHVTMVLICTAAVRYQYEFIIIQLVAGLVAIYSLRELTRRAQVFKTGLLVAVGSALIYMAMQMMQSNDLSLIDTDMYYHFAVNGVFLLLSYPLMYIVEKMFGFVSSVTLFELSNTNRGLLRDLSEVAPGTFQHSITVGNLAAEIANKIGADSLLVRTGALYHDIGKMEDPVFFTENQAGVNPHDKMSYIESARIVMRHVTEGVRMAEKANLPTFIRDFILTHHGRGATKYFYIKYQNEHPDQEVDITQFQYPGPNPFTREQAILMIADGVEAASRSLVEYTEESISTLVNRIIDSDVDEGFFKECPITFRDLALAKLVLIERLKSIYHTRISYPEAKG</sequence>
<dbReference type="Pfam" id="PF07697">
    <property type="entry name" value="7TMR-HDED"/>
    <property type="match status" value="1"/>
</dbReference>
<feature type="transmembrane region" description="Helical" evidence="1">
    <location>
        <begin position="12"/>
        <end position="33"/>
    </location>
</feature>